<dbReference type="EMBL" id="JOKH01000003">
    <property type="protein sequence ID" value="KEQ17239.1"/>
    <property type="molecule type" value="Genomic_DNA"/>
</dbReference>
<gene>
    <name evidence="1" type="ORF">GZ78_15525</name>
</gene>
<protein>
    <submittedName>
        <fullName evidence="1">Uncharacterized protein</fullName>
    </submittedName>
</protein>
<accession>A0A081NFL6</accession>
<name>A0A081NFL6_9GAMM</name>
<dbReference type="Proteomes" id="UP000028073">
    <property type="component" value="Unassembled WGS sequence"/>
</dbReference>
<evidence type="ECO:0000313" key="1">
    <source>
        <dbReference type="EMBL" id="KEQ17239.1"/>
    </source>
</evidence>
<comment type="caution">
    <text evidence="1">The sequence shown here is derived from an EMBL/GenBank/DDBJ whole genome shotgun (WGS) entry which is preliminary data.</text>
</comment>
<proteinExistence type="predicted"/>
<keyword evidence="2" id="KW-1185">Reference proteome</keyword>
<evidence type="ECO:0000313" key="2">
    <source>
        <dbReference type="Proteomes" id="UP000028073"/>
    </source>
</evidence>
<reference evidence="1 2" key="1">
    <citation type="submission" date="2014-06" db="EMBL/GenBank/DDBJ databases">
        <title>Whole Genome Sequences of Three Symbiotic Endozoicomonas Bacteria.</title>
        <authorList>
            <person name="Neave M.J."/>
            <person name="Apprill A."/>
            <person name="Voolstra C.R."/>
        </authorList>
    </citation>
    <scope>NUCLEOTIDE SEQUENCE [LARGE SCALE GENOMIC DNA]</scope>
    <source>
        <strain evidence="1 2">DSM 25634</strain>
    </source>
</reference>
<dbReference type="AlphaFoldDB" id="A0A081NFL6"/>
<sequence>MLNLLNQTENTADQVLISPFSYTLLAQLHGALNYVTQSGALAQLLQAQCPAQRCPPFVTMEQLRLIEVPPAGFIPQGSHQFLIIPDNGGPIWKLIIDDSRGAVLVIRFLPRRESDR</sequence>
<organism evidence="1 2">
    <name type="scientific">Endozoicomonas numazuensis</name>
    <dbReference type="NCBI Taxonomy" id="1137799"/>
    <lineage>
        <taxon>Bacteria</taxon>
        <taxon>Pseudomonadati</taxon>
        <taxon>Pseudomonadota</taxon>
        <taxon>Gammaproteobacteria</taxon>
        <taxon>Oceanospirillales</taxon>
        <taxon>Endozoicomonadaceae</taxon>
        <taxon>Endozoicomonas</taxon>
    </lineage>
</organism>